<reference evidence="2" key="1">
    <citation type="submission" date="2016-11" db="UniProtKB">
        <authorList>
            <consortium name="WormBaseParasite"/>
        </authorList>
    </citation>
    <scope>IDENTIFICATION</scope>
    <source>
        <strain evidence="2">KR3021</strain>
    </source>
</reference>
<protein>
    <submittedName>
        <fullName evidence="2">Xpo1 domain-containing protein</fullName>
    </submittedName>
</protein>
<dbReference type="WBParaSite" id="RSKR_0000440700.1">
    <property type="protein sequence ID" value="RSKR_0000440700.1"/>
    <property type="gene ID" value="RSKR_0000440700"/>
</dbReference>
<organism evidence="1 2">
    <name type="scientific">Rhabditophanes sp. KR3021</name>
    <dbReference type="NCBI Taxonomy" id="114890"/>
    <lineage>
        <taxon>Eukaryota</taxon>
        <taxon>Metazoa</taxon>
        <taxon>Ecdysozoa</taxon>
        <taxon>Nematoda</taxon>
        <taxon>Chromadorea</taxon>
        <taxon>Rhabditida</taxon>
        <taxon>Tylenchina</taxon>
        <taxon>Panagrolaimomorpha</taxon>
        <taxon>Strongyloidoidea</taxon>
        <taxon>Alloionematidae</taxon>
        <taxon>Rhabditophanes</taxon>
    </lineage>
</organism>
<evidence type="ECO:0000313" key="1">
    <source>
        <dbReference type="Proteomes" id="UP000095286"/>
    </source>
</evidence>
<evidence type="ECO:0000313" key="2">
    <source>
        <dbReference type="WBParaSite" id="RSKR_0000440700.1"/>
    </source>
</evidence>
<name>A0AC35TUR5_9BILA</name>
<accession>A0AC35TUR5</accession>
<sequence>MFNGQEMSEENKLQYCVSTVNEFYSCTNPDRRVVLNDILTNLKHDISFLKCAFQCLRPETSHTIQLFGASMVYTMIQEHFEAIAGEATFIRDFLMNILYTMHDRIPYAVFNKLSSCLALFMLSTMPDIWANPIQELTVSWADKSDLCLKVLSEMATLFHKLKVPLSQRSIIKTALHDNSTNIISILQTILCSPDVNPVTSQAAIECVESWMKLPGLTLANFEHVLLLILEARADDYRVIDKIMNAMMDNKEVKKNPELILKVLSFIYAKILPSTMNFLKSYNYAAASTDDVETDFEDINSMISALTDFMSEVINSLTQNVAICTRALPTICGMSDFFLQISNFPQPYPIKENFSDIPQDYWAALRESLPEDKAFDENFIQYFANNLRGCIHKIAYSTNPNLYNKTEFEKLENYRVRRCEDSLNVYDKAPSEALAFLTQSLEESYRDKNINVAESVLYLLDNIADYLSDAEYSTVVKFINLTLAFTKANAFESLPTYDLVKVKFCENILSILTKFSYLLLTCDDKGLMLTNSIDIAYYFMTASKATVTDAINYILKIVEAQTSLLLPMADTLIPICYKFFENEELEQSDRINSMKIVGNLLAIKPLEEVLSNMNTLVLPRMEFIHQVVTNEKELSHEVSEQVQAKILFELAVLGAIVKSIQKRSSTRAEADIISKDGLTVVNSDGKEKGLVTIQELEATSPVYMILKQFSGDVIILINRFSHNDALMKDMMKVLEAALNVLKYNIFYFADLYLNVIGTLIYKNTPVAVELGKAFMVYIAKDNEMFSVLIDHVQAWYSGVLIDGFQFVREDDPVEMVDLAFRILRRGSSLIIRGHPENQIGVFLRSVGVICTKLLGSENMNAKREAGSTLKLWVRAVRDIPGMSPIRDFLPEILPGMLDTFLANISNPCIQQNVLDAISECMCTLVTDCSDITNAYYISRYPEDSEHFDGIYKQLFLRPGSTKNYQIKINIINRQCRRNNTTN</sequence>
<proteinExistence type="predicted"/>
<dbReference type="Proteomes" id="UP000095286">
    <property type="component" value="Unplaced"/>
</dbReference>